<dbReference type="InterPro" id="IPR029052">
    <property type="entry name" value="Metallo-depent_PP-like"/>
</dbReference>
<proteinExistence type="predicted"/>
<dbReference type="Pfam" id="PF00149">
    <property type="entry name" value="Metallophos"/>
    <property type="match status" value="1"/>
</dbReference>
<feature type="domain" description="Calcineurin-like phosphoesterase" evidence="1">
    <location>
        <begin position="71"/>
        <end position="203"/>
    </location>
</feature>
<protein>
    <submittedName>
        <fullName evidence="2">Putative rhamnogalacturonate lyase C</fullName>
    </submittedName>
</protein>
<sequence>MIYTTSAQMGAGDIGRPFITSPSSNKGSLPQSIARKLRSSWSVVPVPTSDHKNRICIICISDTHNAKPSLPDGDILLHAGDLSQYGTFDEIQAQLDWLNAQPHKHKIIIAGNHDLTLDEAFVKAHPDRELDKPGKSRGDFRWGDITYLHNSSVEVKCAGRTLKIYGSPMTPKCGNFSFQYEVGQDVWKDTLVVFGHIHNGRGEEIVTFNRLQACFEHIVLGVQPWINLFKLILYSILEVLGQTASAENHISSTHLVNAAMITGRGNQDRKEAIIIYF</sequence>
<dbReference type="Proteomes" id="UP000469558">
    <property type="component" value="Unassembled WGS sequence"/>
</dbReference>
<evidence type="ECO:0000313" key="3">
    <source>
        <dbReference type="Proteomes" id="UP000469558"/>
    </source>
</evidence>
<dbReference type="SUPFAM" id="SSF56300">
    <property type="entry name" value="Metallo-dependent phosphatases"/>
    <property type="match status" value="1"/>
</dbReference>
<dbReference type="GO" id="GO:0016787">
    <property type="term" value="F:hydrolase activity"/>
    <property type="evidence" value="ECO:0007669"/>
    <property type="project" value="InterPro"/>
</dbReference>
<keyword evidence="2" id="KW-0456">Lyase</keyword>
<dbReference type="Gene3D" id="3.60.21.10">
    <property type="match status" value="1"/>
</dbReference>
<dbReference type="AlphaFoldDB" id="A0A8T9C814"/>
<dbReference type="CDD" id="cd07379">
    <property type="entry name" value="MPP_239FB"/>
    <property type="match status" value="1"/>
</dbReference>
<evidence type="ECO:0000259" key="1">
    <source>
        <dbReference type="Pfam" id="PF00149"/>
    </source>
</evidence>
<accession>A0A8T9C814</accession>
<dbReference type="OrthoDB" id="630188at2759"/>
<dbReference type="PANTHER" id="PTHR12905">
    <property type="entry name" value="METALLOPHOSPHOESTERASE"/>
    <property type="match status" value="1"/>
</dbReference>
<dbReference type="GO" id="GO:0016829">
    <property type="term" value="F:lyase activity"/>
    <property type="evidence" value="ECO:0007669"/>
    <property type="project" value="UniProtKB-KW"/>
</dbReference>
<comment type="caution">
    <text evidence="2">The sequence shown here is derived from an EMBL/GenBank/DDBJ whole genome shotgun (WGS) entry which is preliminary data.</text>
</comment>
<dbReference type="InterPro" id="IPR051693">
    <property type="entry name" value="UPF0046_metallophosphoest"/>
</dbReference>
<dbReference type="PANTHER" id="PTHR12905:SF18">
    <property type="entry name" value="ESTER HYDROLASE, PUTATIVE (AFU_ORTHOLOGUE AFUA_4G03130)-RELATED"/>
    <property type="match status" value="1"/>
</dbReference>
<evidence type="ECO:0000313" key="2">
    <source>
        <dbReference type="EMBL" id="TVY78297.1"/>
    </source>
</evidence>
<dbReference type="InterPro" id="IPR004843">
    <property type="entry name" value="Calcineurin-like_PHP"/>
</dbReference>
<name>A0A8T9C814_9HELO</name>
<gene>
    <name evidence="2" type="primary">rglC_2</name>
    <name evidence="2" type="ORF">LSUE1_G004234</name>
</gene>
<keyword evidence="3" id="KW-1185">Reference proteome</keyword>
<dbReference type="EMBL" id="QGMK01000799">
    <property type="protein sequence ID" value="TVY78297.1"/>
    <property type="molecule type" value="Genomic_DNA"/>
</dbReference>
<reference evidence="2 3" key="1">
    <citation type="submission" date="2018-05" db="EMBL/GenBank/DDBJ databases">
        <title>Genome sequencing and assembly of the regulated plant pathogen Lachnellula willkommii and related sister species for the development of diagnostic species identification markers.</title>
        <authorList>
            <person name="Giroux E."/>
            <person name="Bilodeau G."/>
        </authorList>
    </citation>
    <scope>NUCLEOTIDE SEQUENCE [LARGE SCALE GENOMIC DNA]</scope>
    <source>
        <strain evidence="2 3">CBS 268.59</strain>
    </source>
</reference>
<organism evidence="2 3">
    <name type="scientific">Lachnellula suecica</name>
    <dbReference type="NCBI Taxonomy" id="602035"/>
    <lineage>
        <taxon>Eukaryota</taxon>
        <taxon>Fungi</taxon>
        <taxon>Dikarya</taxon>
        <taxon>Ascomycota</taxon>
        <taxon>Pezizomycotina</taxon>
        <taxon>Leotiomycetes</taxon>
        <taxon>Helotiales</taxon>
        <taxon>Lachnaceae</taxon>
        <taxon>Lachnellula</taxon>
    </lineage>
</organism>